<dbReference type="InterPro" id="IPR050706">
    <property type="entry name" value="Cyclic-di-GMP_PDE-like"/>
</dbReference>
<dbReference type="InterPro" id="IPR043128">
    <property type="entry name" value="Rev_trsase/Diguanyl_cyclase"/>
</dbReference>
<dbReference type="Proteomes" id="UP000295543">
    <property type="component" value="Unassembled WGS sequence"/>
</dbReference>
<evidence type="ECO:0000313" key="4">
    <source>
        <dbReference type="Proteomes" id="UP000295543"/>
    </source>
</evidence>
<comment type="caution">
    <text evidence="3">The sequence shown here is derived from an EMBL/GenBank/DDBJ whole genome shotgun (WGS) entry which is preliminary data.</text>
</comment>
<dbReference type="InterPro" id="IPR000160">
    <property type="entry name" value="GGDEF_dom"/>
</dbReference>
<feature type="domain" description="EAL" evidence="1">
    <location>
        <begin position="209"/>
        <end position="463"/>
    </location>
</feature>
<sequence length="473" mass="51782">MSTPPSDEAMSDYVEDLLDATRAEEDPLTGLPNRAGLLRALDTRRAQRVPTAVAVLGLDNFRSISVTLGPGMADTMLQVVAARLLARLPTDAFLARLDGDEFAIALSVLGQKPRATEALLNAILLDLAQPCEVDMHRVHLDACVGVLLDAADDEAAPGPLIPGTADDDGATDSLELVARAQLAMHYAKRSRGQTLRRFEPSMRTEAIDRRRLDLELRRAAGEGEFELHYQPQIDLETGRPTGAEALLRWRHPERGLLMPVDFIEALAMSGIAATVGWWILDQACRDAATWPKIDGHAMTVSVNLFPSQFGHEDFLHEVDAALRNSGLPPQSLELELTETIALRDDGGAAATLQALRGRGVKAAYDDFGTGYASLSMLHHLAVDRVKIDRSFVRDVMEDRGDAAIVRSILLIARNFDMQVTAEGVESAPQADFLRKLGCDEVQGFYYSQALPLADFGHWLSGYERRRASIARIE</sequence>
<dbReference type="NCBIfam" id="TIGR00254">
    <property type="entry name" value="GGDEF"/>
    <property type="match status" value="1"/>
</dbReference>
<evidence type="ECO:0000313" key="3">
    <source>
        <dbReference type="EMBL" id="TDK30581.1"/>
    </source>
</evidence>
<dbReference type="InterPro" id="IPR001633">
    <property type="entry name" value="EAL_dom"/>
</dbReference>
<dbReference type="CDD" id="cd01949">
    <property type="entry name" value="GGDEF"/>
    <property type="match status" value="1"/>
</dbReference>
<dbReference type="AlphaFoldDB" id="A0A4R5U7Y3"/>
<reference evidence="3 4" key="1">
    <citation type="submission" date="2019-03" db="EMBL/GenBank/DDBJ databases">
        <title>Luteimonas zhaokaii sp.nov., isolated from the rectal contents of Plateau pika in Yushu, Qinghai Province, China.</title>
        <authorList>
            <person name="Zhang G."/>
        </authorList>
    </citation>
    <scope>NUCLEOTIDE SEQUENCE [LARGE SCALE GENOMIC DNA]</scope>
    <source>
        <strain evidence="3 4">THG-MD21</strain>
    </source>
</reference>
<accession>A0A4R5U7Y3</accession>
<dbReference type="EMBL" id="SMTG01000004">
    <property type="protein sequence ID" value="TDK30581.1"/>
    <property type="molecule type" value="Genomic_DNA"/>
</dbReference>
<gene>
    <name evidence="3" type="ORF">E2F49_09415</name>
</gene>
<dbReference type="OrthoDB" id="197861at2"/>
<dbReference type="RefSeq" id="WP_055251550.1">
    <property type="nucleotide sequence ID" value="NZ_SMTG01000004.1"/>
</dbReference>
<dbReference type="SUPFAM" id="SSF141868">
    <property type="entry name" value="EAL domain-like"/>
    <property type="match status" value="1"/>
</dbReference>
<dbReference type="GO" id="GO:0071111">
    <property type="term" value="F:cyclic-guanylate-specific phosphodiesterase activity"/>
    <property type="evidence" value="ECO:0007669"/>
    <property type="project" value="InterPro"/>
</dbReference>
<protein>
    <submittedName>
        <fullName evidence="3">Bifunctional diguanylate cyclase/phosphodiesterase</fullName>
    </submittedName>
</protein>
<dbReference type="Gene3D" id="3.20.20.450">
    <property type="entry name" value="EAL domain"/>
    <property type="match status" value="1"/>
</dbReference>
<evidence type="ECO:0000259" key="1">
    <source>
        <dbReference type="PROSITE" id="PS50883"/>
    </source>
</evidence>
<dbReference type="SMART" id="SM00267">
    <property type="entry name" value="GGDEF"/>
    <property type="match status" value="1"/>
</dbReference>
<keyword evidence="4" id="KW-1185">Reference proteome</keyword>
<dbReference type="PROSITE" id="PS50883">
    <property type="entry name" value="EAL"/>
    <property type="match status" value="1"/>
</dbReference>
<dbReference type="PROSITE" id="PS50887">
    <property type="entry name" value="GGDEF"/>
    <property type="match status" value="1"/>
</dbReference>
<organism evidence="3 4">
    <name type="scientific">Luteimonas terrae</name>
    <dbReference type="NCBI Taxonomy" id="1530191"/>
    <lineage>
        <taxon>Bacteria</taxon>
        <taxon>Pseudomonadati</taxon>
        <taxon>Pseudomonadota</taxon>
        <taxon>Gammaproteobacteria</taxon>
        <taxon>Lysobacterales</taxon>
        <taxon>Lysobacteraceae</taxon>
        <taxon>Luteimonas</taxon>
    </lineage>
</organism>
<dbReference type="InterPro" id="IPR035919">
    <property type="entry name" value="EAL_sf"/>
</dbReference>
<dbReference type="CDD" id="cd01948">
    <property type="entry name" value="EAL"/>
    <property type="match status" value="1"/>
</dbReference>
<dbReference type="PANTHER" id="PTHR33121">
    <property type="entry name" value="CYCLIC DI-GMP PHOSPHODIESTERASE PDEF"/>
    <property type="match status" value="1"/>
</dbReference>
<dbReference type="SUPFAM" id="SSF55073">
    <property type="entry name" value="Nucleotide cyclase"/>
    <property type="match status" value="1"/>
</dbReference>
<feature type="domain" description="GGDEF" evidence="2">
    <location>
        <begin position="49"/>
        <end position="200"/>
    </location>
</feature>
<name>A0A4R5U7Y3_9GAMM</name>
<dbReference type="InterPro" id="IPR029787">
    <property type="entry name" value="Nucleotide_cyclase"/>
</dbReference>
<proteinExistence type="predicted"/>
<dbReference type="Pfam" id="PF00563">
    <property type="entry name" value="EAL"/>
    <property type="match status" value="1"/>
</dbReference>
<dbReference type="PANTHER" id="PTHR33121:SF70">
    <property type="entry name" value="SIGNALING PROTEIN YKOW"/>
    <property type="match status" value="1"/>
</dbReference>
<dbReference type="Gene3D" id="3.30.70.270">
    <property type="match status" value="1"/>
</dbReference>
<dbReference type="SMART" id="SM00052">
    <property type="entry name" value="EAL"/>
    <property type="match status" value="1"/>
</dbReference>
<dbReference type="Pfam" id="PF00990">
    <property type="entry name" value="GGDEF"/>
    <property type="match status" value="1"/>
</dbReference>
<evidence type="ECO:0000259" key="2">
    <source>
        <dbReference type="PROSITE" id="PS50887"/>
    </source>
</evidence>